<accession>A0AAQ3LCG9</accession>
<organism evidence="1 2">
    <name type="scientific">Rubellicoccus peritrichatus</name>
    <dbReference type="NCBI Taxonomy" id="3080537"/>
    <lineage>
        <taxon>Bacteria</taxon>
        <taxon>Pseudomonadati</taxon>
        <taxon>Verrucomicrobiota</taxon>
        <taxon>Opitutia</taxon>
        <taxon>Puniceicoccales</taxon>
        <taxon>Cerasicoccaceae</taxon>
        <taxon>Rubellicoccus</taxon>
    </lineage>
</organism>
<name>A0AAQ3LCG9_9BACT</name>
<evidence type="ECO:0000313" key="2">
    <source>
        <dbReference type="Proteomes" id="UP001304300"/>
    </source>
</evidence>
<dbReference type="RefSeq" id="WP_317833798.1">
    <property type="nucleotide sequence ID" value="NZ_CP136920.1"/>
</dbReference>
<dbReference type="AlphaFoldDB" id="A0AAQ3LCG9"/>
<keyword evidence="2" id="KW-1185">Reference proteome</keyword>
<sequence>MEKYSRPNNILINDVTNTVVKTTGVHGDKTMGYQFEAYRLLENGEWAEEPELFRKQPFSYKEGSPNAPDGQS</sequence>
<evidence type="ECO:0000313" key="1">
    <source>
        <dbReference type="EMBL" id="WOO41335.1"/>
    </source>
</evidence>
<dbReference type="EMBL" id="CP136920">
    <property type="protein sequence ID" value="WOO41335.1"/>
    <property type="molecule type" value="Genomic_DNA"/>
</dbReference>
<reference evidence="1 2" key="1">
    <citation type="submission" date="2023-10" db="EMBL/GenBank/DDBJ databases">
        <title>Rubellicoccus peritrichatus gen. nov., sp. nov., isolated from an algae of coral reef tank.</title>
        <authorList>
            <person name="Luo J."/>
        </authorList>
    </citation>
    <scope>NUCLEOTIDE SEQUENCE [LARGE SCALE GENOMIC DNA]</scope>
    <source>
        <strain evidence="1 2">CR14</strain>
    </source>
</reference>
<protein>
    <submittedName>
        <fullName evidence="1">Uncharacterized protein</fullName>
    </submittedName>
</protein>
<dbReference type="Proteomes" id="UP001304300">
    <property type="component" value="Chromosome"/>
</dbReference>
<gene>
    <name evidence="1" type="ORF">RZN69_22175</name>
</gene>
<proteinExistence type="predicted"/>